<keyword evidence="3" id="KW-1185">Reference proteome</keyword>
<feature type="domain" description="Trigger factor ribosome-binding bacterial" evidence="1">
    <location>
        <begin position="1"/>
        <end position="149"/>
    </location>
</feature>
<dbReference type="PANTHER" id="PTHR30560">
    <property type="entry name" value="TRIGGER FACTOR CHAPERONE AND PEPTIDYL-PROLYL CIS/TRANS ISOMERASE"/>
    <property type="match status" value="1"/>
</dbReference>
<dbReference type="GO" id="GO:0015031">
    <property type="term" value="P:protein transport"/>
    <property type="evidence" value="ECO:0007669"/>
    <property type="project" value="InterPro"/>
</dbReference>
<dbReference type="GO" id="GO:0043022">
    <property type="term" value="F:ribosome binding"/>
    <property type="evidence" value="ECO:0007669"/>
    <property type="project" value="TreeGrafter"/>
</dbReference>
<sequence length="446" mass="50581">MNISLNHSNDLEGRLTVVVSAADYQEKVETKLKDYRKKASIKGFRPGMVPMPLIKKLAGQSILVEEINHLLGHAVSDYIKENKLNLVGEPMPAVEEADAIDWEKDTEFTFHYDLGFHGEFSVDLDKIKTVNSYEIKADKKEIEETIENLKKQFGEQTHPESVEDRDLVFGTFTQGEWVEKSAIPLHSINDKSKKIFIGAKVGDTLKFAIDKVFNDAKSLALATGKKEEEVGDLTGEVSYVVEDITRSVPANLDQAFFDKVLGAGKATDEASFREQLIEIVQDNYKREANYLLRIDAEKALLDQVKIDLPEAFLRNWLVRINEGKFTPEQIDQDFDNVKKDIRWNLIKNEIAEKFEVKVEYAEVVEKAKDMVRQQFGGYLSADQPGIEEMIEKIAMGYLSDKSKSDNFMNLYNQAFADKVSSVIVEKIPHKVSKIDVDKFKEIAAAL</sequence>
<reference evidence="3" key="1">
    <citation type="submission" date="2018-05" db="EMBL/GenBank/DDBJ databases">
        <title>Pseudarcicella sp. HME7025 Genome sequencing and assembly.</title>
        <authorList>
            <person name="Kim H."/>
            <person name="Kang H."/>
            <person name="Joh K."/>
        </authorList>
    </citation>
    <scope>NUCLEOTIDE SEQUENCE [LARGE SCALE GENOMIC DNA]</scope>
    <source>
        <strain evidence="3">HME7025</strain>
    </source>
</reference>
<dbReference type="InterPro" id="IPR008881">
    <property type="entry name" value="Trigger_fac_ribosome-bd_bac"/>
</dbReference>
<dbReference type="GO" id="GO:0051083">
    <property type="term" value="P:'de novo' cotranslational protein folding"/>
    <property type="evidence" value="ECO:0007669"/>
    <property type="project" value="TreeGrafter"/>
</dbReference>
<dbReference type="Gene3D" id="3.30.70.1050">
    <property type="entry name" value="Trigger factor ribosome-binding domain"/>
    <property type="match status" value="1"/>
</dbReference>
<dbReference type="Gene3D" id="1.10.3120.10">
    <property type="entry name" value="Trigger factor, C-terminal domain"/>
    <property type="match status" value="1"/>
</dbReference>
<evidence type="ECO:0000313" key="3">
    <source>
        <dbReference type="Proteomes" id="UP000245468"/>
    </source>
</evidence>
<dbReference type="GO" id="GO:0003755">
    <property type="term" value="F:peptidyl-prolyl cis-trans isomerase activity"/>
    <property type="evidence" value="ECO:0007669"/>
    <property type="project" value="TreeGrafter"/>
</dbReference>
<dbReference type="GO" id="GO:0044183">
    <property type="term" value="F:protein folding chaperone"/>
    <property type="evidence" value="ECO:0007669"/>
    <property type="project" value="TreeGrafter"/>
</dbReference>
<dbReference type="KEGG" id="psez:HME7025_01936"/>
<protein>
    <submittedName>
        <fullName evidence="2">Trigger factor</fullName>
    </submittedName>
</protein>
<dbReference type="Pfam" id="PF05697">
    <property type="entry name" value="Trigger_N"/>
    <property type="match status" value="1"/>
</dbReference>
<name>A0A2S2DWP4_9BACT</name>
<dbReference type="SUPFAM" id="SSF102735">
    <property type="entry name" value="Trigger factor ribosome-binding domain"/>
    <property type="match status" value="1"/>
</dbReference>
<dbReference type="AlphaFoldDB" id="A0A2S2DWP4"/>
<dbReference type="InterPro" id="IPR037041">
    <property type="entry name" value="Trigger_fac_C_sf"/>
</dbReference>
<proteinExistence type="predicted"/>
<dbReference type="Proteomes" id="UP000245468">
    <property type="component" value="Chromosome"/>
</dbReference>
<dbReference type="InterPro" id="IPR027304">
    <property type="entry name" value="Trigger_fact/SurA_dom_sf"/>
</dbReference>
<dbReference type="GO" id="GO:0043335">
    <property type="term" value="P:protein unfolding"/>
    <property type="evidence" value="ECO:0007669"/>
    <property type="project" value="TreeGrafter"/>
</dbReference>
<dbReference type="OrthoDB" id="9767721at2"/>
<accession>A0A2S2DWP4</accession>
<gene>
    <name evidence="2" type="ORF">HME7025_01936</name>
</gene>
<evidence type="ECO:0000313" key="2">
    <source>
        <dbReference type="EMBL" id="AWL09786.1"/>
    </source>
</evidence>
<dbReference type="SUPFAM" id="SSF109998">
    <property type="entry name" value="Triger factor/SurA peptide-binding domain-like"/>
    <property type="match status" value="1"/>
</dbReference>
<dbReference type="InterPro" id="IPR005215">
    <property type="entry name" value="Trig_fac"/>
</dbReference>
<dbReference type="InterPro" id="IPR036611">
    <property type="entry name" value="Trigger_fac_ribosome-bd_sf"/>
</dbReference>
<evidence type="ECO:0000259" key="1">
    <source>
        <dbReference type="Pfam" id="PF05697"/>
    </source>
</evidence>
<dbReference type="EMBL" id="CP029346">
    <property type="protein sequence ID" value="AWL09786.1"/>
    <property type="molecule type" value="Genomic_DNA"/>
</dbReference>
<dbReference type="PANTHER" id="PTHR30560:SF3">
    <property type="entry name" value="TRIGGER FACTOR-LIKE PROTEIN TIG, CHLOROPLASTIC"/>
    <property type="match status" value="1"/>
</dbReference>
<dbReference type="RefSeq" id="WP_109323447.1">
    <property type="nucleotide sequence ID" value="NZ_CP029346.1"/>
</dbReference>
<organism evidence="2 3">
    <name type="scientific">Aquirufa nivalisilvae</name>
    <dbReference type="NCBI Taxonomy" id="2516557"/>
    <lineage>
        <taxon>Bacteria</taxon>
        <taxon>Pseudomonadati</taxon>
        <taxon>Bacteroidota</taxon>
        <taxon>Cytophagia</taxon>
        <taxon>Cytophagales</taxon>
        <taxon>Flectobacillaceae</taxon>
        <taxon>Aquirufa</taxon>
    </lineage>
</organism>